<dbReference type="Pfam" id="PF02900">
    <property type="entry name" value="LigB"/>
    <property type="match status" value="1"/>
</dbReference>
<evidence type="ECO:0000256" key="5">
    <source>
        <dbReference type="ARBA" id="ARBA00023002"/>
    </source>
</evidence>
<dbReference type="InterPro" id="IPR014436">
    <property type="entry name" value="Extradiol_dOase_DODA"/>
</dbReference>
<evidence type="ECO:0000256" key="1">
    <source>
        <dbReference type="ARBA" id="ARBA00001947"/>
    </source>
</evidence>
<evidence type="ECO:0000256" key="2">
    <source>
        <dbReference type="ARBA" id="ARBA00007581"/>
    </source>
</evidence>
<reference evidence="7" key="1">
    <citation type="submission" date="2021-01" db="EMBL/GenBank/DDBJ databases">
        <authorList>
            <person name="Li R."/>
            <person name="Bekaert M."/>
        </authorList>
    </citation>
    <scope>NUCLEOTIDE SEQUENCE</scope>
    <source>
        <strain evidence="7">Farmed</strain>
    </source>
</reference>
<dbReference type="SUPFAM" id="SSF53213">
    <property type="entry name" value="LigB-like"/>
    <property type="match status" value="1"/>
</dbReference>
<name>A0A812CW80_ACAPH</name>
<comment type="cofactor">
    <cofactor evidence="1">
        <name>Zn(2+)</name>
        <dbReference type="ChEBI" id="CHEBI:29105"/>
    </cofactor>
</comment>
<dbReference type="GO" id="GO:0008270">
    <property type="term" value="F:zinc ion binding"/>
    <property type="evidence" value="ECO:0007669"/>
    <property type="project" value="InterPro"/>
</dbReference>
<proteinExistence type="inferred from homology"/>
<evidence type="ECO:0000256" key="3">
    <source>
        <dbReference type="ARBA" id="ARBA00022723"/>
    </source>
</evidence>
<comment type="caution">
    <text evidence="7">The sequence shown here is derived from an EMBL/GenBank/DDBJ whole genome shotgun (WGS) entry which is preliminary data.</text>
</comment>
<keyword evidence="3" id="KW-0479">Metal-binding</keyword>
<dbReference type="Proteomes" id="UP000597762">
    <property type="component" value="Unassembled WGS sequence"/>
</dbReference>
<evidence type="ECO:0000256" key="4">
    <source>
        <dbReference type="ARBA" id="ARBA00022833"/>
    </source>
</evidence>
<sequence length="179" mass="20468">MRTGHGRRRKVYLNSENVEAFFSASRRFFFFGSDEQLRMSDSRDFRQPVLFLSHGGGPSFFMDAKQYPSMAGMDKNSEAAQFLRELARTHLPSRPKAVLVVSAHWEEKVPTVMDDKKHVLYYDYYGFPDTTYKLKWSASGSPRVANRVAELLESKGITCNSVQERGLDHGVFVNHFGMA</sequence>
<accession>A0A812CW80</accession>
<keyword evidence="8" id="KW-1185">Reference proteome</keyword>
<evidence type="ECO:0000313" key="8">
    <source>
        <dbReference type="Proteomes" id="UP000597762"/>
    </source>
</evidence>
<dbReference type="Gene3D" id="3.40.830.10">
    <property type="entry name" value="LigB-like"/>
    <property type="match status" value="1"/>
</dbReference>
<dbReference type="GO" id="GO:0016702">
    <property type="term" value="F:oxidoreductase activity, acting on single donors with incorporation of molecular oxygen, incorporation of two atoms of oxygen"/>
    <property type="evidence" value="ECO:0007669"/>
    <property type="project" value="UniProtKB-ARBA"/>
</dbReference>
<gene>
    <name evidence="7" type="ORF">SPHA_42109</name>
</gene>
<feature type="domain" description="Extradiol ring-cleavage dioxygenase class III enzyme subunit B" evidence="6">
    <location>
        <begin position="51"/>
        <end position="173"/>
    </location>
</feature>
<protein>
    <recommendedName>
        <fullName evidence="6">Extradiol ring-cleavage dioxygenase class III enzyme subunit B domain-containing protein</fullName>
    </recommendedName>
</protein>
<organism evidence="7 8">
    <name type="scientific">Acanthosepion pharaonis</name>
    <name type="common">Pharaoh cuttlefish</name>
    <name type="synonym">Sepia pharaonis</name>
    <dbReference type="NCBI Taxonomy" id="158019"/>
    <lineage>
        <taxon>Eukaryota</taxon>
        <taxon>Metazoa</taxon>
        <taxon>Spiralia</taxon>
        <taxon>Lophotrochozoa</taxon>
        <taxon>Mollusca</taxon>
        <taxon>Cephalopoda</taxon>
        <taxon>Coleoidea</taxon>
        <taxon>Decapodiformes</taxon>
        <taxon>Sepiida</taxon>
        <taxon>Sepiina</taxon>
        <taxon>Sepiidae</taxon>
        <taxon>Acanthosepion</taxon>
    </lineage>
</organism>
<dbReference type="OrthoDB" id="7396853at2759"/>
<evidence type="ECO:0000259" key="6">
    <source>
        <dbReference type="Pfam" id="PF02900"/>
    </source>
</evidence>
<keyword evidence="5" id="KW-0560">Oxidoreductase</keyword>
<dbReference type="InterPro" id="IPR004183">
    <property type="entry name" value="Xdiol_dOase_suB"/>
</dbReference>
<dbReference type="PANTHER" id="PTHR30096:SF0">
    <property type="entry name" value="4,5-DOPA DIOXYGENASE EXTRADIOL-LIKE PROTEIN"/>
    <property type="match status" value="1"/>
</dbReference>
<evidence type="ECO:0000313" key="7">
    <source>
        <dbReference type="EMBL" id="CAE1280060.1"/>
    </source>
</evidence>
<keyword evidence="4" id="KW-0862">Zinc</keyword>
<dbReference type="CDD" id="cd07363">
    <property type="entry name" value="45_DOPA_Dioxygenase"/>
    <property type="match status" value="1"/>
</dbReference>
<dbReference type="GO" id="GO:0008198">
    <property type="term" value="F:ferrous iron binding"/>
    <property type="evidence" value="ECO:0007669"/>
    <property type="project" value="InterPro"/>
</dbReference>
<dbReference type="EMBL" id="CAHIKZ030002042">
    <property type="protein sequence ID" value="CAE1280060.1"/>
    <property type="molecule type" value="Genomic_DNA"/>
</dbReference>
<dbReference type="AlphaFoldDB" id="A0A812CW80"/>
<dbReference type="PANTHER" id="PTHR30096">
    <property type="entry name" value="4,5-DOPA DIOXYGENASE EXTRADIOL-LIKE PROTEIN"/>
    <property type="match status" value="1"/>
</dbReference>
<comment type="similarity">
    <text evidence="2">Belongs to the DODA-type extradiol aromatic ring-opening dioxygenase family.</text>
</comment>